<proteinExistence type="predicted"/>
<name>A0A1E3WHQ2_9VIBR</name>
<evidence type="ECO:0000313" key="1">
    <source>
        <dbReference type="EMBL" id="ODS05052.1"/>
    </source>
</evidence>
<evidence type="ECO:0000313" key="2">
    <source>
        <dbReference type="Proteomes" id="UP000095131"/>
    </source>
</evidence>
<dbReference type="Proteomes" id="UP000095131">
    <property type="component" value="Unassembled WGS sequence"/>
</dbReference>
<gene>
    <name evidence="1" type="ORF">VSF3289_04192</name>
</gene>
<reference evidence="1 2" key="1">
    <citation type="submission" date="2016-08" db="EMBL/GenBank/DDBJ databases">
        <title>Genome sequencing of Vibrio scophthalmi strain FP3289, an isolated from Paralichthys olivaceus.</title>
        <authorList>
            <person name="Han H.-J."/>
        </authorList>
    </citation>
    <scope>NUCLEOTIDE SEQUENCE [LARGE SCALE GENOMIC DNA]</scope>
    <source>
        <strain evidence="1 2">FP3289</strain>
    </source>
</reference>
<dbReference type="AlphaFoldDB" id="A0A1E3WHQ2"/>
<comment type="caution">
    <text evidence="1">The sequence shown here is derived from an EMBL/GenBank/DDBJ whole genome shotgun (WGS) entry which is preliminary data.</text>
</comment>
<dbReference type="RefSeq" id="WP_069448054.1">
    <property type="nucleotide sequence ID" value="NZ_MDCJ01000007.1"/>
</dbReference>
<dbReference type="EMBL" id="MDCJ01000007">
    <property type="protein sequence ID" value="ODS05052.1"/>
    <property type="molecule type" value="Genomic_DNA"/>
</dbReference>
<dbReference type="OrthoDB" id="7808699at2"/>
<organism evidence="1 2">
    <name type="scientific">Vibrio scophthalmi</name>
    <dbReference type="NCBI Taxonomy" id="45658"/>
    <lineage>
        <taxon>Bacteria</taxon>
        <taxon>Pseudomonadati</taxon>
        <taxon>Pseudomonadota</taxon>
        <taxon>Gammaproteobacteria</taxon>
        <taxon>Vibrionales</taxon>
        <taxon>Vibrionaceae</taxon>
        <taxon>Vibrio</taxon>
    </lineage>
</organism>
<sequence length="330" mass="40040">MKIIKEKPLHHYYSEGEKISFIEKFILRKNGVQDGTYQRMFNEDFSNFFRAYGRTKSKKFNVDSNDEALTKRLLSNIGDQYRHLSQDERIRMWIEKTAQHLLHSSTAYYFIYDVNNKEELNIVPLSSHDIFRIFNTRIQFIPKRFKNHWENDGELLPRELRILDTNKLIRFYMCRSIKRLLSHQNRMLHRLEKYRHNSLAFYPQATYEKPNPKNDFDFNYWSETQNNALHLATHDTGWNCRHLGSSERSVYFDYYRMIRFKKNQLIFRDNILFQLSKELTRIGRQYNEAFSVVISPTNALPRIEKLNELEDQLSQENVSFTKIMDYYFEK</sequence>
<protein>
    <submittedName>
        <fullName evidence="1">Uncharacterized protein</fullName>
    </submittedName>
</protein>
<accession>A0A1E3WHQ2</accession>